<evidence type="ECO:0000313" key="2">
    <source>
        <dbReference type="Proteomes" id="UP000610456"/>
    </source>
</evidence>
<keyword evidence="2" id="KW-1185">Reference proteome</keyword>
<reference evidence="1" key="1">
    <citation type="journal article" date="2014" name="Int. J. Syst. Evol. Microbiol.">
        <title>Complete genome sequence of Corynebacterium casei LMG S-19264T (=DSM 44701T), isolated from a smear-ripened cheese.</title>
        <authorList>
            <consortium name="US DOE Joint Genome Institute (JGI-PGF)"/>
            <person name="Walter F."/>
            <person name="Albersmeier A."/>
            <person name="Kalinowski J."/>
            <person name="Ruckert C."/>
        </authorList>
    </citation>
    <scope>NUCLEOTIDE SEQUENCE</scope>
    <source>
        <strain evidence="1">KCTC 12719</strain>
    </source>
</reference>
<proteinExistence type="predicted"/>
<sequence length="109" mass="12938">MGYSQTMTQNEPSPELEEVAKEKTDMWIEELSLSGKQAALMEKKIVEFALKREKIIQSKMREEAKTERLKALQELEYKDMRDILTQPQFDRYIALKQEKINQQSQNKQK</sequence>
<accession>A0A918W1J9</accession>
<organism evidence="1 2">
    <name type="scientific">Salinimicrobium marinum</name>
    <dbReference type="NCBI Taxonomy" id="680283"/>
    <lineage>
        <taxon>Bacteria</taxon>
        <taxon>Pseudomonadati</taxon>
        <taxon>Bacteroidota</taxon>
        <taxon>Flavobacteriia</taxon>
        <taxon>Flavobacteriales</taxon>
        <taxon>Flavobacteriaceae</taxon>
        <taxon>Salinimicrobium</taxon>
    </lineage>
</organism>
<gene>
    <name evidence="1" type="ORF">GCM10007103_33280</name>
</gene>
<evidence type="ECO:0000313" key="1">
    <source>
        <dbReference type="EMBL" id="GHA49824.1"/>
    </source>
</evidence>
<reference evidence="1" key="2">
    <citation type="submission" date="2020-09" db="EMBL/GenBank/DDBJ databases">
        <authorList>
            <person name="Sun Q."/>
            <person name="Kim S."/>
        </authorList>
    </citation>
    <scope>NUCLEOTIDE SEQUENCE</scope>
    <source>
        <strain evidence="1">KCTC 12719</strain>
    </source>
</reference>
<dbReference type="EMBL" id="BMXB01000022">
    <property type="protein sequence ID" value="GHA49824.1"/>
    <property type="molecule type" value="Genomic_DNA"/>
</dbReference>
<dbReference type="Proteomes" id="UP000610456">
    <property type="component" value="Unassembled WGS sequence"/>
</dbReference>
<name>A0A918W1J9_9FLAO</name>
<protein>
    <submittedName>
        <fullName evidence="1">Uncharacterized protein</fullName>
    </submittedName>
</protein>
<dbReference type="AlphaFoldDB" id="A0A918W1J9"/>
<comment type="caution">
    <text evidence="1">The sequence shown here is derived from an EMBL/GenBank/DDBJ whole genome shotgun (WGS) entry which is preliminary data.</text>
</comment>